<evidence type="ECO:0000259" key="2">
    <source>
        <dbReference type="Pfam" id="PF13439"/>
    </source>
</evidence>
<feature type="domain" description="Glycosyl transferase family 1" evidence="1">
    <location>
        <begin position="196"/>
        <end position="362"/>
    </location>
</feature>
<reference evidence="3 4" key="1">
    <citation type="submission" date="2017-07" db="EMBL/GenBank/DDBJ databases">
        <title>Flavobacterium cyanobacteriorum sp. nov., isolated from cyanobacterial aggregates in a eutrophic lake.</title>
        <authorList>
            <person name="Cai H."/>
        </authorList>
    </citation>
    <scope>NUCLEOTIDE SEQUENCE [LARGE SCALE GENOMIC DNA]</scope>
    <source>
        <strain evidence="3 4">TH021</strain>
    </source>
</reference>
<dbReference type="InterPro" id="IPR001296">
    <property type="entry name" value="Glyco_trans_1"/>
</dbReference>
<gene>
    <name evidence="3" type="ORF">CHU92_14680</name>
</gene>
<keyword evidence="3" id="KW-0808">Transferase</keyword>
<organism evidence="3 4">
    <name type="scientific">Flavobacterium cyanobacteriorum</name>
    <dbReference type="NCBI Taxonomy" id="2022802"/>
    <lineage>
        <taxon>Bacteria</taxon>
        <taxon>Pseudomonadati</taxon>
        <taxon>Bacteroidota</taxon>
        <taxon>Flavobacteriia</taxon>
        <taxon>Flavobacteriales</taxon>
        <taxon>Flavobacteriaceae</taxon>
        <taxon>Flavobacterium</taxon>
    </lineage>
</organism>
<dbReference type="OrthoDB" id="9790710at2"/>
<dbReference type="Pfam" id="PF13439">
    <property type="entry name" value="Glyco_transf_4"/>
    <property type="match status" value="1"/>
</dbReference>
<dbReference type="Proteomes" id="UP000216605">
    <property type="component" value="Unassembled WGS sequence"/>
</dbReference>
<dbReference type="RefSeq" id="WP_094416875.1">
    <property type="nucleotide sequence ID" value="NZ_NOXV01000304.1"/>
</dbReference>
<keyword evidence="4" id="KW-1185">Reference proteome</keyword>
<protein>
    <submittedName>
        <fullName evidence="3">Glycosyltransferase family 1 protein</fullName>
    </submittedName>
</protein>
<accession>A0A255YSC1</accession>
<evidence type="ECO:0000313" key="4">
    <source>
        <dbReference type="Proteomes" id="UP000216605"/>
    </source>
</evidence>
<evidence type="ECO:0000313" key="3">
    <source>
        <dbReference type="EMBL" id="OYQ32118.1"/>
    </source>
</evidence>
<dbReference type="AlphaFoldDB" id="A0A255YSC1"/>
<dbReference type="InterPro" id="IPR028098">
    <property type="entry name" value="Glyco_trans_4-like_N"/>
</dbReference>
<dbReference type="EMBL" id="NOXV01000304">
    <property type="protein sequence ID" value="OYQ32118.1"/>
    <property type="molecule type" value="Genomic_DNA"/>
</dbReference>
<dbReference type="CDD" id="cd03808">
    <property type="entry name" value="GT4_CapM-like"/>
    <property type="match status" value="1"/>
</dbReference>
<evidence type="ECO:0000259" key="1">
    <source>
        <dbReference type="Pfam" id="PF00534"/>
    </source>
</evidence>
<proteinExistence type="predicted"/>
<dbReference type="Gene3D" id="3.40.50.2000">
    <property type="entry name" value="Glycogen Phosphorylase B"/>
    <property type="match status" value="2"/>
</dbReference>
<dbReference type="Pfam" id="PF00534">
    <property type="entry name" value="Glycos_transf_1"/>
    <property type="match status" value="1"/>
</dbReference>
<dbReference type="GO" id="GO:0016757">
    <property type="term" value="F:glycosyltransferase activity"/>
    <property type="evidence" value="ECO:0007669"/>
    <property type="project" value="InterPro"/>
</dbReference>
<dbReference type="PANTHER" id="PTHR12526">
    <property type="entry name" value="GLYCOSYLTRANSFERASE"/>
    <property type="match status" value="1"/>
</dbReference>
<name>A0A255YSC1_9FLAO</name>
<feature type="domain" description="Glycosyltransferase subfamily 4-like N-terminal" evidence="2">
    <location>
        <begin position="30"/>
        <end position="172"/>
    </location>
</feature>
<dbReference type="SUPFAM" id="SSF53756">
    <property type="entry name" value="UDP-Glycosyltransferase/glycogen phosphorylase"/>
    <property type="match status" value="1"/>
</dbReference>
<sequence length="384" mass="43110">MKKKLIRITTVPISMNILLKGQLKFMNEHFDVIGVTGRDEKHFDEVTLREGVRMHAIDMKRTISPLNDLLTLFKLYRFIKNEKPYIVHTHTPKAGLLGMLAAKFAGVPVKMHTVAGMPLLGTKGLKRILLNNIEKITYLCADKIYPNSKGLKDIIIKHKFCRPDKLKIIANGSSNGINTEFFSTDYTGDKIQLKQDLKHELGIKPADIVYTFVGRLCTEKGINELIGAFTKLLCSYNNVKLLLVGPFEKENGVLGQETIKQIQNVPGILAVGRHDDIRPYLLCSDIFVFPSYREGFPNVVLQAGAMGLPCIVTDINGCNEIITDGHNGLIIPVKDSGALYMALEKLYTDSALREKLSVNARQSVKSKFSQENVWQELLKEYKGY</sequence>
<comment type="caution">
    <text evidence="3">The sequence shown here is derived from an EMBL/GenBank/DDBJ whole genome shotgun (WGS) entry which is preliminary data.</text>
</comment>